<evidence type="ECO:0000313" key="2">
    <source>
        <dbReference type="Proteomes" id="UP000054928"/>
    </source>
</evidence>
<name>A0A0P1AQK1_PLAHL</name>
<dbReference type="GeneID" id="59052676"/>
<keyword evidence="2" id="KW-1185">Reference proteome</keyword>
<evidence type="ECO:0000313" key="1">
    <source>
        <dbReference type="EMBL" id="CEG43344.1"/>
    </source>
</evidence>
<dbReference type="OrthoDB" id="166992at2759"/>
<reference evidence="2" key="1">
    <citation type="submission" date="2014-09" db="EMBL/GenBank/DDBJ databases">
        <authorList>
            <person name="Sharma Rahul"/>
            <person name="Thines Marco"/>
        </authorList>
    </citation>
    <scope>NUCLEOTIDE SEQUENCE [LARGE SCALE GENOMIC DNA]</scope>
</reference>
<accession>A0A0P1AQK1</accession>
<organism evidence="1 2">
    <name type="scientific">Plasmopara halstedii</name>
    <name type="common">Downy mildew of sunflower</name>
    <dbReference type="NCBI Taxonomy" id="4781"/>
    <lineage>
        <taxon>Eukaryota</taxon>
        <taxon>Sar</taxon>
        <taxon>Stramenopiles</taxon>
        <taxon>Oomycota</taxon>
        <taxon>Peronosporomycetes</taxon>
        <taxon>Peronosporales</taxon>
        <taxon>Peronosporaceae</taxon>
        <taxon>Plasmopara</taxon>
    </lineage>
</organism>
<dbReference type="AlphaFoldDB" id="A0A0P1AQK1"/>
<proteinExistence type="predicted"/>
<protein>
    <submittedName>
        <fullName evidence="1">Uncharacterized protein</fullName>
    </submittedName>
</protein>
<sequence length="79" mass="9259">MTMKEKKAVEDSLFDSVEDEAHEAIYTEYVQCLVNTYMDREGNDQPFKLLLKQSKTVLPYWLIGGIRYPLLQNIALRVF</sequence>
<dbReference type="RefSeq" id="XP_036263264.1">
    <property type="nucleotide sequence ID" value="XM_036407572.1"/>
</dbReference>
<dbReference type="EMBL" id="CCYD01000653">
    <property type="protein sequence ID" value="CEG43344.1"/>
    <property type="molecule type" value="Genomic_DNA"/>
</dbReference>
<dbReference type="Proteomes" id="UP000054928">
    <property type="component" value="Unassembled WGS sequence"/>
</dbReference>